<evidence type="ECO:0000313" key="2">
    <source>
        <dbReference type="Proteomes" id="UP000186098"/>
    </source>
</evidence>
<keyword evidence="2" id="KW-1185">Reference proteome</keyword>
<gene>
    <name evidence="1" type="ORF">SAMN05421795_101659</name>
</gene>
<reference evidence="2" key="1">
    <citation type="submission" date="2017-01" db="EMBL/GenBank/DDBJ databases">
        <authorList>
            <person name="Varghese N."/>
            <person name="Submissions S."/>
        </authorList>
    </citation>
    <scope>NUCLEOTIDE SEQUENCE [LARGE SCALE GENOMIC DNA]</scope>
    <source>
        <strain evidence="2">DSM 18714</strain>
    </source>
</reference>
<proteinExistence type="predicted"/>
<dbReference type="RefSeq" id="WP_159440037.1">
    <property type="nucleotide sequence ID" value="NZ_FTOM01000001.1"/>
</dbReference>
<name>A0A1N7K6Q3_9RHOB</name>
<dbReference type="AlphaFoldDB" id="A0A1N7K6Q3"/>
<evidence type="ECO:0000313" key="1">
    <source>
        <dbReference type="EMBL" id="SIS57247.1"/>
    </source>
</evidence>
<sequence>MPTFIDDEAYTRLLIDLREAARAGDWESALAEVLGGVNVLPAACRNDFVDQL</sequence>
<dbReference type="EMBL" id="FTOM01000001">
    <property type="protein sequence ID" value="SIS57247.1"/>
    <property type="molecule type" value="Genomic_DNA"/>
</dbReference>
<protein>
    <submittedName>
        <fullName evidence="1">Uncharacterized protein</fullName>
    </submittedName>
</protein>
<organism evidence="1 2">
    <name type="scientific">Phaeovulum vinaykumarii</name>
    <dbReference type="NCBI Taxonomy" id="407234"/>
    <lineage>
        <taxon>Bacteria</taxon>
        <taxon>Pseudomonadati</taxon>
        <taxon>Pseudomonadota</taxon>
        <taxon>Alphaproteobacteria</taxon>
        <taxon>Rhodobacterales</taxon>
        <taxon>Paracoccaceae</taxon>
        <taxon>Phaeovulum</taxon>
    </lineage>
</organism>
<accession>A0A1N7K6Q3</accession>
<dbReference type="Proteomes" id="UP000186098">
    <property type="component" value="Unassembled WGS sequence"/>
</dbReference>